<dbReference type="Proteomes" id="UP000632377">
    <property type="component" value="Unassembled WGS sequence"/>
</dbReference>
<evidence type="ECO:0000313" key="2">
    <source>
        <dbReference type="Proteomes" id="UP000632377"/>
    </source>
</evidence>
<evidence type="ECO:0000313" key="1">
    <source>
        <dbReference type="EMBL" id="MBL4935573.1"/>
    </source>
</evidence>
<dbReference type="RefSeq" id="WP_202748174.1">
    <property type="nucleotide sequence ID" value="NZ_JAESWC010000002.1"/>
</dbReference>
<name>A0ABS1TC62_9CLOT</name>
<keyword evidence="2" id="KW-1185">Reference proteome</keyword>
<protein>
    <submittedName>
        <fullName evidence="1">Uncharacterized protein</fullName>
    </submittedName>
</protein>
<reference evidence="1 2" key="1">
    <citation type="submission" date="2021-01" db="EMBL/GenBank/DDBJ databases">
        <title>Genome public.</title>
        <authorList>
            <person name="Liu C."/>
            <person name="Sun Q."/>
        </authorList>
    </citation>
    <scope>NUCLEOTIDE SEQUENCE [LARGE SCALE GENOMIC DNA]</scope>
    <source>
        <strain evidence="1 2">YIM B02515</strain>
    </source>
</reference>
<sequence>MMKYIEFLKPAEGFQYSINLQYDLGSNNKVKGYIPTISTLDILKDYLKKIYYGKGESSTVLIGPYGKGKSHLLLILLTLLEQKEENKEALNDLILNIERIDVETAQLARVILDEEIKLLPVIINGSHINIQQAFLLALSDALKKNNIDDIKPNTYFESVLDIIQNWKANYKDTIEVLKSELLKDGIRLDELENGLKNYNGDAFQAFKKAYLAVSSGIEYNPMVNSDVVRLYDETNFLLCEKYGYKGMFVVFDEFSKFMEASVTNDTAKDLKILQDFAELASRSNNKQQLNFACITHKTINEYISKLPKQVINSWRAIEGRFKEIYLTSSSKQNYELISNAIFKDKPKLEKFIYNKNNDYFNKIEKALGIFQGIYTEKEYKENVGIECFPLNPISVYCLPKISEKVAQNERTLFTFLCKNESNTLANFIYKNEGKLQLLNLDSIYDYFEDLFKKETFNDLVHNTWIKADSALHKCADSKESEIVKSLAIVYIVNEFDRLMPTVETLVAALNYDEEEILQGLIALKEKNLIYTKKSNGYINFIPVSEINVKAKIDTIKNTRVRNINISQELSEIYNLGFILPKRYNDTFKMVRYFKNIYMTTEQLIAFQDIASLTEFYCADGVVVNLIYLDEVEKEQAISKIMRFNNGRIILNIPKRPFDKVDSIKELMAIKLLKEDKNFLSEETLADQLIEIYEDDLVEDIKSYVEEFFVIENRKSDFYINGAKVFIDRKAELNKIISNICSERFSRTPLINNELINKNNITTVISKARGKIVELILNSYNNEVSESLAGNGPEVTIYRATIKRFGLDNNTSTDDFRLSNVLNLIRTFIYQAETEKKCFNELYEELTGEDIGLRKGVIPIYLAFIIREFKDDSIIYFGSKGSKELNLSYDTLNNINNNPREYFIRIEKGTKEREEYLNLMIELFGKQIKDKELVSNKYEAIIKGMQSYIQSLSQFARTHKHGIDGVEIGKSITRLRIELLKFDINSREFLFKKLFKIMETEDYFHCFNKIKEVKIYLDEIVEKFKLYLIETTLQKINPNYKGKLTQGLKIWFDKLDDTKKEHLFDLTTNRFLEFVKQLDNHDESYVIGKLAEIITGLSIEDWQDGTVHQYIEDLDKIIANVEGLELDEIDSTDGMYKIKIDRDGEAVGKSFNVEEISEIGVTLLNEIEELFEEYGESIEANEKRNILMNLLKKYM</sequence>
<proteinExistence type="predicted"/>
<dbReference type="EMBL" id="JAESWC010000002">
    <property type="protein sequence ID" value="MBL4935573.1"/>
    <property type="molecule type" value="Genomic_DNA"/>
</dbReference>
<organism evidence="1 2">
    <name type="scientific">Clostridium rhizosphaerae</name>
    <dbReference type="NCBI Taxonomy" id="2803861"/>
    <lineage>
        <taxon>Bacteria</taxon>
        <taxon>Bacillati</taxon>
        <taxon>Bacillota</taxon>
        <taxon>Clostridia</taxon>
        <taxon>Eubacteriales</taxon>
        <taxon>Clostridiaceae</taxon>
        <taxon>Clostridium</taxon>
    </lineage>
</organism>
<accession>A0ABS1TC62</accession>
<gene>
    <name evidence="1" type="ORF">JK636_07345</name>
</gene>
<comment type="caution">
    <text evidence="1">The sequence shown here is derived from an EMBL/GenBank/DDBJ whole genome shotgun (WGS) entry which is preliminary data.</text>
</comment>